<dbReference type="EMBL" id="MU864463">
    <property type="protein sequence ID" value="KAK4185055.1"/>
    <property type="molecule type" value="Genomic_DNA"/>
</dbReference>
<name>A0AAN6WN81_9PEZI</name>
<dbReference type="AlphaFoldDB" id="A0AAN6WN81"/>
<keyword evidence="2" id="KW-1185">Reference proteome</keyword>
<comment type="caution">
    <text evidence="1">The sequence shown here is derived from an EMBL/GenBank/DDBJ whole genome shotgun (WGS) entry which is preliminary data.</text>
</comment>
<reference evidence="1" key="2">
    <citation type="submission" date="2023-05" db="EMBL/GenBank/DDBJ databases">
        <authorList>
            <consortium name="Lawrence Berkeley National Laboratory"/>
            <person name="Steindorff A."/>
            <person name="Hensen N."/>
            <person name="Bonometti L."/>
            <person name="Westerberg I."/>
            <person name="Brannstrom I.O."/>
            <person name="Guillou S."/>
            <person name="Cros-Aarteil S."/>
            <person name="Calhoun S."/>
            <person name="Haridas S."/>
            <person name="Kuo A."/>
            <person name="Mondo S."/>
            <person name="Pangilinan J."/>
            <person name="Riley R."/>
            <person name="Labutti K."/>
            <person name="Andreopoulos B."/>
            <person name="Lipzen A."/>
            <person name="Chen C."/>
            <person name="Yanf M."/>
            <person name="Daum C."/>
            <person name="Ng V."/>
            <person name="Clum A."/>
            <person name="Ohm R."/>
            <person name="Martin F."/>
            <person name="Silar P."/>
            <person name="Natvig D."/>
            <person name="Lalanne C."/>
            <person name="Gautier V."/>
            <person name="Ament-Velasquez S.L."/>
            <person name="Kruys A."/>
            <person name="Hutchinson M.I."/>
            <person name="Powell A.J."/>
            <person name="Barry K."/>
            <person name="Miller A.N."/>
            <person name="Grigoriev I.V."/>
            <person name="Debuchy R."/>
            <person name="Gladieux P."/>
            <person name="Thoren M.H."/>
            <person name="Johannesson H."/>
        </authorList>
    </citation>
    <scope>NUCLEOTIDE SEQUENCE</scope>
    <source>
        <strain evidence="1">PSN309</strain>
    </source>
</reference>
<accession>A0AAN6WN81</accession>
<protein>
    <submittedName>
        <fullName evidence="1">Uncharacterized protein</fullName>
    </submittedName>
</protein>
<organism evidence="1 2">
    <name type="scientific">Podospora australis</name>
    <dbReference type="NCBI Taxonomy" id="1536484"/>
    <lineage>
        <taxon>Eukaryota</taxon>
        <taxon>Fungi</taxon>
        <taxon>Dikarya</taxon>
        <taxon>Ascomycota</taxon>
        <taxon>Pezizomycotina</taxon>
        <taxon>Sordariomycetes</taxon>
        <taxon>Sordariomycetidae</taxon>
        <taxon>Sordariales</taxon>
        <taxon>Podosporaceae</taxon>
        <taxon>Podospora</taxon>
    </lineage>
</organism>
<proteinExistence type="predicted"/>
<evidence type="ECO:0000313" key="2">
    <source>
        <dbReference type="Proteomes" id="UP001302126"/>
    </source>
</evidence>
<gene>
    <name evidence="1" type="ORF">QBC35DRAFT_454633</name>
</gene>
<reference evidence="1" key="1">
    <citation type="journal article" date="2023" name="Mol. Phylogenet. Evol.">
        <title>Genome-scale phylogeny and comparative genomics of the fungal order Sordariales.</title>
        <authorList>
            <person name="Hensen N."/>
            <person name="Bonometti L."/>
            <person name="Westerberg I."/>
            <person name="Brannstrom I.O."/>
            <person name="Guillou S."/>
            <person name="Cros-Aarteil S."/>
            <person name="Calhoun S."/>
            <person name="Haridas S."/>
            <person name="Kuo A."/>
            <person name="Mondo S."/>
            <person name="Pangilinan J."/>
            <person name="Riley R."/>
            <person name="LaButti K."/>
            <person name="Andreopoulos B."/>
            <person name="Lipzen A."/>
            <person name="Chen C."/>
            <person name="Yan M."/>
            <person name="Daum C."/>
            <person name="Ng V."/>
            <person name="Clum A."/>
            <person name="Steindorff A."/>
            <person name="Ohm R.A."/>
            <person name="Martin F."/>
            <person name="Silar P."/>
            <person name="Natvig D.O."/>
            <person name="Lalanne C."/>
            <person name="Gautier V."/>
            <person name="Ament-Velasquez S.L."/>
            <person name="Kruys A."/>
            <person name="Hutchinson M.I."/>
            <person name="Powell A.J."/>
            <person name="Barry K."/>
            <person name="Miller A.N."/>
            <person name="Grigoriev I.V."/>
            <person name="Debuchy R."/>
            <person name="Gladieux P."/>
            <person name="Hiltunen Thoren M."/>
            <person name="Johannesson H."/>
        </authorList>
    </citation>
    <scope>NUCLEOTIDE SEQUENCE</scope>
    <source>
        <strain evidence="1">PSN309</strain>
    </source>
</reference>
<evidence type="ECO:0000313" key="1">
    <source>
        <dbReference type="EMBL" id="KAK4185055.1"/>
    </source>
</evidence>
<dbReference type="Proteomes" id="UP001302126">
    <property type="component" value="Unassembled WGS sequence"/>
</dbReference>
<sequence length="94" mass="10829">MPEALISRETLTYLGLSVSKGDEVWHGWTIRFGREIDPAPDGYVVDHITFIKFIFKEVTGEMGPWYSEDTTGESDAEWRERLDNAALHWTPKMP</sequence>